<reference evidence="2 5" key="1">
    <citation type="journal article" date="2018" name="Int. J. Syst. Evol. Microbiol.">
        <title>Draft Genome Sequence of Faecalimonas umbilicata JCM 30896T, an Acetate-Producing Bacterium Isolated from Human Feces.</title>
        <authorList>
            <person name="Sakamoto M."/>
            <person name="Ikeyama N."/>
            <person name="Yuki M."/>
            <person name="Ohkuma M."/>
        </authorList>
    </citation>
    <scope>NUCLEOTIDE SEQUENCE [LARGE SCALE GENOMIC DNA]</scope>
    <source>
        <strain evidence="2 5">EGH7</strain>
    </source>
</reference>
<feature type="transmembrane region" description="Helical" evidence="1">
    <location>
        <begin position="72"/>
        <end position="91"/>
    </location>
</feature>
<dbReference type="RefSeq" id="WP_116441842.1">
    <property type="nucleotide sequence ID" value="NZ_BHEO01000008.1"/>
</dbReference>
<dbReference type="AlphaFoldDB" id="A0A4R3J6V5"/>
<gene>
    <name evidence="3" type="ORF">EDD74_13612</name>
    <name evidence="2" type="ORF">FAEUMB_20130</name>
</gene>
<name>A0A4R3J6V5_9FIRM</name>
<dbReference type="EMBL" id="SLZV01000036">
    <property type="protein sequence ID" value="TCS61578.1"/>
    <property type="molecule type" value="Genomic_DNA"/>
</dbReference>
<organism evidence="3 4">
    <name type="scientific">Faecalimonas umbilicata</name>
    <dbReference type="NCBI Taxonomy" id="1912855"/>
    <lineage>
        <taxon>Bacteria</taxon>
        <taxon>Bacillati</taxon>
        <taxon>Bacillota</taxon>
        <taxon>Clostridia</taxon>
        <taxon>Lachnospirales</taxon>
        <taxon>Lachnospiraceae</taxon>
        <taxon>Faecalimonas</taxon>
    </lineage>
</organism>
<dbReference type="EMBL" id="BHEO01000008">
    <property type="protein sequence ID" value="GBU05472.1"/>
    <property type="molecule type" value="Genomic_DNA"/>
</dbReference>
<dbReference type="Proteomes" id="UP000702954">
    <property type="component" value="Unassembled WGS sequence"/>
</dbReference>
<protein>
    <submittedName>
        <fullName evidence="3">Uncharacterized protein DUF3784</fullName>
    </submittedName>
</protein>
<proteinExistence type="predicted"/>
<accession>A0A4R3J6V5</accession>
<evidence type="ECO:0000256" key="1">
    <source>
        <dbReference type="SAM" id="Phobius"/>
    </source>
</evidence>
<reference evidence="3 4" key="2">
    <citation type="submission" date="2019-03" db="EMBL/GenBank/DDBJ databases">
        <title>Genomic Encyclopedia of Type Strains, Phase IV (KMG-IV): sequencing the most valuable type-strain genomes for metagenomic binning, comparative biology and taxonomic classification.</title>
        <authorList>
            <person name="Goeker M."/>
        </authorList>
    </citation>
    <scope>NUCLEOTIDE SEQUENCE [LARGE SCALE GENOMIC DNA]</scope>
    <source>
        <strain evidence="3 4">DSM 103426</strain>
    </source>
</reference>
<keyword evidence="1" id="KW-1133">Transmembrane helix</keyword>
<evidence type="ECO:0000313" key="2">
    <source>
        <dbReference type="EMBL" id="GBU05472.1"/>
    </source>
</evidence>
<sequence length="248" mass="28607">MLGWIIFAVFAVMGVLLWTGKGGWLIAGYNTASAEEKKKYDEKKLNRTMAKGWTIITASLLFLNFAKEDMTPVFLTIFMILMFVGIGYILLMTNNCYVETEEMSETEKEKIAKERRNGRRYSLIILIILAVLTGIPMFAGSVNIEFEEDKIRLSGFLVPGYTLEQEEILSVDYEKELDLGRRTNGNGSVRIQAGQFRNKRFGNYRLYSYNACREYVVIDTEDKTIVVNDKTPERTKELYEKLKIFSER</sequence>
<feature type="transmembrane region" description="Helical" evidence="1">
    <location>
        <begin position="121"/>
        <end position="139"/>
    </location>
</feature>
<evidence type="ECO:0000313" key="5">
    <source>
        <dbReference type="Proteomes" id="UP000702954"/>
    </source>
</evidence>
<dbReference type="InterPro" id="IPR017259">
    <property type="entry name" value="UCP037672"/>
</dbReference>
<evidence type="ECO:0000313" key="4">
    <source>
        <dbReference type="Proteomes" id="UP000294613"/>
    </source>
</evidence>
<dbReference type="Proteomes" id="UP000294613">
    <property type="component" value="Unassembled WGS sequence"/>
</dbReference>
<comment type="caution">
    <text evidence="3">The sequence shown here is derived from an EMBL/GenBank/DDBJ whole genome shotgun (WGS) entry which is preliminary data.</text>
</comment>
<keyword evidence="1" id="KW-0472">Membrane</keyword>
<feature type="transmembrane region" description="Helical" evidence="1">
    <location>
        <begin position="6"/>
        <end position="27"/>
    </location>
</feature>
<dbReference type="Pfam" id="PF12650">
    <property type="entry name" value="DUF3784"/>
    <property type="match status" value="1"/>
</dbReference>
<keyword evidence="5" id="KW-1185">Reference proteome</keyword>
<keyword evidence="1" id="KW-0812">Transmembrane</keyword>
<feature type="transmembrane region" description="Helical" evidence="1">
    <location>
        <begin position="48"/>
        <end position="66"/>
    </location>
</feature>
<evidence type="ECO:0000313" key="3">
    <source>
        <dbReference type="EMBL" id="TCS61578.1"/>
    </source>
</evidence>